<name>A0A934K7X2_9BACT</name>
<organism evidence="1 2">
    <name type="scientific">Candidatus Nephthysia bennettiae</name>
    <dbReference type="NCBI Taxonomy" id="3127016"/>
    <lineage>
        <taxon>Bacteria</taxon>
        <taxon>Bacillati</taxon>
        <taxon>Candidatus Dormiibacterota</taxon>
        <taxon>Candidatus Dormibacteria</taxon>
        <taxon>Candidatus Dormibacterales</taxon>
        <taxon>Candidatus Dormibacteraceae</taxon>
        <taxon>Candidatus Nephthysia</taxon>
    </lineage>
</organism>
<gene>
    <name evidence="1" type="ORF">JF922_18120</name>
</gene>
<proteinExistence type="predicted"/>
<evidence type="ECO:0000313" key="1">
    <source>
        <dbReference type="EMBL" id="MBJ7599980.1"/>
    </source>
</evidence>
<dbReference type="EMBL" id="JAEKNR010000178">
    <property type="protein sequence ID" value="MBJ7599980.1"/>
    <property type="molecule type" value="Genomic_DNA"/>
</dbReference>
<sequence length="185" mass="19852">MNIELALQVLDRQLVSADGVLCGKADDIELAREDGSLRTAALLSGPAAWPDRLPALLRAPAAALLRGDVARIEWDEIAEVSAVVRLKLPAAEVGRRRAPLAGRARLAFLLGDPVIGADGRRRGRVYEVEAGGPSRGVRGPRVTALVVGRHGLLRRLGLQARSSRSGRVPWSEVADWSGHTVRLRS</sequence>
<dbReference type="AlphaFoldDB" id="A0A934K7X2"/>
<reference evidence="1" key="1">
    <citation type="submission" date="2020-10" db="EMBL/GenBank/DDBJ databases">
        <title>Ca. Dormibacterota MAGs.</title>
        <authorList>
            <person name="Montgomery K."/>
        </authorList>
    </citation>
    <scope>NUCLEOTIDE SEQUENCE [LARGE SCALE GENOMIC DNA]</scope>
    <source>
        <strain evidence="1">SC8812_S17_10</strain>
    </source>
</reference>
<keyword evidence="2" id="KW-1185">Reference proteome</keyword>
<dbReference type="Proteomes" id="UP000612893">
    <property type="component" value="Unassembled WGS sequence"/>
</dbReference>
<accession>A0A934K7X2</accession>
<evidence type="ECO:0000313" key="2">
    <source>
        <dbReference type="Proteomes" id="UP000612893"/>
    </source>
</evidence>
<protein>
    <recommendedName>
        <fullName evidence="3">PRC-barrel domain-containing protein</fullName>
    </recommendedName>
</protein>
<comment type="caution">
    <text evidence="1">The sequence shown here is derived from an EMBL/GenBank/DDBJ whole genome shotgun (WGS) entry which is preliminary data.</text>
</comment>
<dbReference type="RefSeq" id="WP_338203641.1">
    <property type="nucleotide sequence ID" value="NZ_JAEKNR010000178.1"/>
</dbReference>
<evidence type="ECO:0008006" key="3">
    <source>
        <dbReference type="Google" id="ProtNLM"/>
    </source>
</evidence>